<dbReference type="InterPro" id="IPR051799">
    <property type="entry name" value="NADH_flavin_oxidoreductase"/>
</dbReference>
<keyword evidence="5" id="KW-1185">Reference proteome</keyword>
<evidence type="ECO:0000256" key="2">
    <source>
        <dbReference type="ARBA" id="ARBA00023002"/>
    </source>
</evidence>
<evidence type="ECO:0000313" key="4">
    <source>
        <dbReference type="EMBL" id="ADH99479.1"/>
    </source>
</evidence>
<keyword evidence="2" id="KW-0560">Oxidoreductase</keyword>
<accession>D6XUJ3</accession>
<dbReference type="InterPro" id="IPR013785">
    <property type="entry name" value="Aldolase_TIM"/>
</dbReference>
<dbReference type="GO" id="GO:0016491">
    <property type="term" value="F:oxidoreductase activity"/>
    <property type="evidence" value="ECO:0007669"/>
    <property type="project" value="UniProtKB-KW"/>
</dbReference>
<dbReference type="Pfam" id="PF00724">
    <property type="entry name" value="Oxidored_FMN"/>
    <property type="match status" value="1"/>
</dbReference>
<dbReference type="CDD" id="cd04733">
    <property type="entry name" value="OYE_like_2_FMN"/>
    <property type="match status" value="1"/>
</dbReference>
<dbReference type="Gene3D" id="3.20.20.70">
    <property type="entry name" value="Aldolase class I"/>
    <property type="match status" value="1"/>
</dbReference>
<keyword evidence="1" id="KW-0285">Flavoprotein</keyword>
<dbReference type="AlphaFoldDB" id="D6XUJ3"/>
<organism evidence="4 5">
    <name type="scientific">Bacillus selenitireducens (strain ATCC 700615 / DSM 15326 / MLS10)</name>
    <dbReference type="NCBI Taxonomy" id="439292"/>
    <lineage>
        <taxon>Bacteria</taxon>
        <taxon>Bacillati</taxon>
        <taxon>Bacillota</taxon>
        <taxon>Bacilli</taxon>
        <taxon>Bacillales</taxon>
        <taxon>Bacillaceae</taxon>
        <taxon>Salisediminibacterium</taxon>
    </lineage>
</organism>
<evidence type="ECO:0000313" key="5">
    <source>
        <dbReference type="Proteomes" id="UP000000271"/>
    </source>
</evidence>
<feature type="domain" description="NADH:flavin oxidoreductase/NADH oxidase N-terminal" evidence="3">
    <location>
        <begin position="17"/>
        <end position="344"/>
    </location>
</feature>
<dbReference type="PANTHER" id="PTHR43656">
    <property type="entry name" value="BINDING OXIDOREDUCTASE, PUTATIVE (AFU_ORTHOLOGUE AFUA_2G08260)-RELATED"/>
    <property type="match status" value="1"/>
</dbReference>
<dbReference type="eggNOG" id="COG1902">
    <property type="taxonomic scope" value="Bacteria"/>
</dbReference>
<evidence type="ECO:0000259" key="3">
    <source>
        <dbReference type="Pfam" id="PF00724"/>
    </source>
</evidence>
<proteinExistence type="predicted"/>
<dbReference type="RefSeq" id="WP_013172901.1">
    <property type="nucleotide sequence ID" value="NC_014219.1"/>
</dbReference>
<reference evidence="4" key="1">
    <citation type="submission" date="2009-10" db="EMBL/GenBank/DDBJ databases">
        <title>Complete sequence of Bacillus selenitireducens MLS10.</title>
        <authorList>
            <consortium name="US DOE Joint Genome Institute"/>
            <person name="Lucas S."/>
            <person name="Copeland A."/>
            <person name="Lapidus A."/>
            <person name="Glavina del Rio T."/>
            <person name="Dalin E."/>
            <person name="Tice H."/>
            <person name="Bruce D."/>
            <person name="Goodwin L."/>
            <person name="Pitluck S."/>
            <person name="Sims D."/>
            <person name="Brettin T."/>
            <person name="Detter J.C."/>
            <person name="Han C."/>
            <person name="Larimer F."/>
            <person name="Land M."/>
            <person name="Hauser L."/>
            <person name="Kyrpides N."/>
            <person name="Ovchinnikova G."/>
            <person name="Stolz J."/>
        </authorList>
    </citation>
    <scope>NUCLEOTIDE SEQUENCE [LARGE SCALE GENOMIC DNA]</scope>
    <source>
        <strain evidence="4">MLS10</strain>
    </source>
</reference>
<dbReference type="HOGENOM" id="CLU_012153_6_2_9"/>
<gene>
    <name evidence="4" type="ordered locus">Bsel_1975</name>
</gene>
<name>D6XUJ3_BACIE</name>
<evidence type="ECO:0000256" key="1">
    <source>
        <dbReference type="ARBA" id="ARBA00022630"/>
    </source>
</evidence>
<protein>
    <submittedName>
        <fullName evidence="4">NADH:flavin oxidoreductase/NADH oxidase</fullName>
    </submittedName>
</protein>
<dbReference type="GO" id="GO:0010181">
    <property type="term" value="F:FMN binding"/>
    <property type="evidence" value="ECO:0007669"/>
    <property type="project" value="InterPro"/>
</dbReference>
<dbReference type="Proteomes" id="UP000000271">
    <property type="component" value="Chromosome"/>
</dbReference>
<dbReference type="STRING" id="439292.Bsel_1975"/>
<dbReference type="PANTHER" id="PTHR43656:SF2">
    <property type="entry name" value="BINDING OXIDOREDUCTASE, PUTATIVE (AFU_ORTHOLOGUE AFUA_2G08260)-RELATED"/>
    <property type="match status" value="1"/>
</dbReference>
<sequence>MKQNILDQSLTLSSYATSKNRWFKSAMSEAMATANHSPTSDLINLYRIWAEGGSGIVVTGNVMVDPYALGEPKNVVLTKNSDLNRFEKWAKAGTANGTLLLMQLNHPGKQVLKGVVNEAVAPSAVPFPPKFQKFFPPCRALTKKEIWKITDQFAQSARLAQTAGFSGVQIHAAHGYLISQFLSPIHNLRLDEYGGSIQNRFRFLRDICRSVRQATGSSFTISVKINSADFLKSGFTEEESLYVIGELEKEKVDLVEISGGTYEKPAMFDSQIKDSTKRREAYFIDFAEKVSQKVRVPIVLTGGFRTKKVMEEALITGVTDMIGVARPLAIHPDLPAQFSSGFADEVHLPDIKTGFRAIDDAALLELMWYARQLHRHGAGKPVRPGLSAHSTLLYSILKNGTDIFQLRRV</sequence>
<dbReference type="InterPro" id="IPR001155">
    <property type="entry name" value="OxRdtase_FMN_N"/>
</dbReference>
<dbReference type="EMBL" id="CP001791">
    <property type="protein sequence ID" value="ADH99479.1"/>
    <property type="molecule type" value="Genomic_DNA"/>
</dbReference>
<dbReference type="OrthoDB" id="9772736at2"/>
<dbReference type="KEGG" id="bse:Bsel_1975"/>
<dbReference type="SUPFAM" id="SSF51395">
    <property type="entry name" value="FMN-linked oxidoreductases"/>
    <property type="match status" value="1"/>
</dbReference>